<dbReference type="InterPro" id="IPR044922">
    <property type="entry name" value="DUF2063_N_sf"/>
</dbReference>
<feature type="domain" description="Putative DNA-binding" evidence="1">
    <location>
        <begin position="7"/>
        <end position="93"/>
    </location>
</feature>
<dbReference type="Proteomes" id="UP000077752">
    <property type="component" value="Unassembled WGS sequence"/>
</dbReference>
<dbReference type="Pfam" id="PF09836">
    <property type="entry name" value="DUF2063"/>
    <property type="match status" value="1"/>
</dbReference>
<evidence type="ECO:0000259" key="1">
    <source>
        <dbReference type="Pfam" id="PF09836"/>
    </source>
</evidence>
<gene>
    <name evidence="2" type="ORF">AYO28_16510</name>
</gene>
<dbReference type="RefSeq" id="WP_064302700.1">
    <property type="nucleotide sequence ID" value="NZ_LUCV01000015.1"/>
</dbReference>
<dbReference type="Gene3D" id="1.10.150.690">
    <property type="entry name" value="DUF2063"/>
    <property type="match status" value="1"/>
</dbReference>
<sequence>MPMKLEEFQDAFVEALYQRPALALLQLTTQPAFAVYRNTVLKGCVDALCANFPSVERLVGSDWMQAAARDYALRSPPGDARLVRYGADFPAWLARLANLAELPWLADVARLDHDWLSVFCAPDEPALDLAALTGITASDLANLNLAPRSAARWRWCESHPAYSLWHYNREGLDWHDQVPWQGEGTLLTGAPEGVTHQALERAGCVFLDACAAGDSLDHASARALAIQPDLDFTDLLGRLLRARVFRPLALD</sequence>
<proteinExistence type="predicted"/>
<organism evidence="2 3">
    <name type="scientific">Pseudomonas putida</name>
    <name type="common">Arthrobacter siderocapsulatus</name>
    <dbReference type="NCBI Taxonomy" id="303"/>
    <lineage>
        <taxon>Bacteria</taxon>
        <taxon>Pseudomonadati</taxon>
        <taxon>Pseudomonadota</taxon>
        <taxon>Gammaproteobacteria</taxon>
        <taxon>Pseudomonadales</taxon>
        <taxon>Pseudomonadaceae</taxon>
        <taxon>Pseudomonas</taxon>
    </lineage>
</organism>
<protein>
    <recommendedName>
        <fullName evidence="1">Putative DNA-binding domain-containing protein</fullName>
    </recommendedName>
</protein>
<dbReference type="AlphaFoldDB" id="A0A177SPA4"/>
<comment type="caution">
    <text evidence="2">The sequence shown here is derived from an EMBL/GenBank/DDBJ whole genome shotgun (WGS) entry which is preliminary data.</text>
</comment>
<accession>A0A177SPA4</accession>
<evidence type="ECO:0000313" key="2">
    <source>
        <dbReference type="EMBL" id="OAI92825.1"/>
    </source>
</evidence>
<reference evidence="2 3" key="1">
    <citation type="submission" date="2016-03" db="EMBL/GenBank/DDBJ databases">
        <title>Draft Genome Assembly of Pseudomonas putida strain CBF10-2.</title>
        <authorList>
            <person name="Iyer R.S."/>
            <person name="Damania A."/>
        </authorList>
    </citation>
    <scope>NUCLEOTIDE SEQUENCE [LARGE SCALE GENOMIC DNA]</scope>
    <source>
        <strain evidence="2 3">CBF10-2</strain>
    </source>
</reference>
<name>A0A177SPA4_PSEPU</name>
<dbReference type="EMBL" id="LUCV01000015">
    <property type="protein sequence ID" value="OAI92825.1"/>
    <property type="molecule type" value="Genomic_DNA"/>
</dbReference>
<dbReference type="InterPro" id="IPR018640">
    <property type="entry name" value="DUF2063"/>
</dbReference>
<evidence type="ECO:0000313" key="3">
    <source>
        <dbReference type="Proteomes" id="UP000077752"/>
    </source>
</evidence>